<dbReference type="Gene3D" id="3.30.40.10">
    <property type="entry name" value="Zinc/RING finger domain, C3HC4 (zinc finger)"/>
    <property type="match status" value="1"/>
</dbReference>
<evidence type="ECO:0000256" key="13">
    <source>
        <dbReference type="ARBA" id="ARBA00023140"/>
    </source>
</evidence>
<dbReference type="GO" id="GO:0006513">
    <property type="term" value="P:protein monoubiquitination"/>
    <property type="evidence" value="ECO:0007669"/>
    <property type="project" value="TreeGrafter"/>
</dbReference>
<protein>
    <recommendedName>
        <fullName evidence="4">Peroxisome assembly protein 12</fullName>
    </recommendedName>
    <alternativeName>
        <fullName evidence="14">Peroxin-12</fullName>
    </alternativeName>
</protein>
<evidence type="ECO:0000256" key="9">
    <source>
        <dbReference type="ARBA" id="ARBA00022833"/>
    </source>
</evidence>
<evidence type="ECO:0000256" key="8">
    <source>
        <dbReference type="ARBA" id="ARBA00022771"/>
    </source>
</evidence>
<keyword evidence="9" id="KW-0862">Zinc</keyword>
<dbReference type="GO" id="GO:0004842">
    <property type="term" value="F:ubiquitin-protein transferase activity"/>
    <property type="evidence" value="ECO:0007669"/>
    <property type="project" value="TreeGrafter"/>
</dbReference>
<keyword evidence="12" id="KW-0472">Membrane</keyword>
<dbReference type="InterPro" id="IPR017375">
    <property type="entry name" value="PEX12"/>
</dbReference>
<dbReference type="PANTHER" id="PTHR12888:SF0">
    <property type="entry name" value="PEROXISOME ASSEMBLY PROTEIN 12"/>
    <property type="match status" value="1"/>
</dbReference>
<evidence type="ECO:0000256" key="2">
    <source>
        <dbReference type="ARBA" id="ARBA00004906"/>
    </source>
</evidence>
<evidence type="ECO:0000256" key="5">
    <source>
        <dbReference type="ARBA" id="ARBA00022448"/>
    </source>
</evidence>
<dbReference type="AlphaFoldDB" id="A0A0L0S2L0"/>
<evidence type="ECO:0000256" key="15">
    <source>
        <dbReference type="ARBA" id="ARBA00034505"/>
    </source>
</evidence>
<feature type="region of interest" description="Disordered" evidence="16">
    <location>
        <begin position="28"/>
        <end position="87"/>
    </location>
</feature>
<name>A0A0L0S2L0_ALLM3</name>
<keyword evidence="10" id="KW-0653">Protein transport</keyword>
<evidence type="ECO:0000313" key="19">
    <source>
        <dbReference type="Proteomes" id="UP000054350"/>
    </source>
</evidence>
<proteinExistence type="inferred from homology"/>
<evidence type="ECO:0000256" key="7">
    <source>
        <dbReference type="ARBA" id="ARBA00022723"/>
    </source>
</evidence>
<dbReference type="Pfam" id="PF04757">
    <property type="entry name" value="Pex2_Pex12"/>
    <property type="match status" value="1"/>
</dbReference>
<keyword evidence="8" id="KW-0863">Zinc-finger</keyword>
<keyword evidence="13" id="KW-0576">Peroxisome</keyword>
<dbReference type="VEuPathDB" id="FungiDB:AMAG_02423"/>
<evidence type="ECO:0000259" key="17">
    <source>
        <dbReference type="Pfam" id="PF04757"/>
    </source>
</evidence>
<dbReference type="GO" id="GO:0016562">
    <property type="term" value="P:protein import into peroxisome matrix, receptor recycling"/>
    <property type="evidence" value="ECO:0007669"/>
    <property type="project" value="UniProtKB-ARBA"/>
</dbReference>
<evidence type="ECO:0000256" key="4">
    <source>
        <dbReference type="ARBA" id="ARBA00018980"/>
    </source>
</evidence>
<comment type="pathway">
    <text evidence="2">Protein modification; protein ubiquitination.</text>
</comment>
<evidence type="ECO:0000256" key="12">
    <source>
        <dbReference type="ARBA" id="ARBA00023136"/>
    </source>
</evidence>
<dbReference type="GO" id="GO:0008270">
    <property type="term" value="F:zinc ion binding"/>
    <property type="evidence" value="ECO:0007669"/>
    <property type="project" value="UniProtKB-KW"/>
</dbReference>
<evidence type="ECO:0000256" key="3">
    <source>
        <dbReference type="ARBA" id="ARBA00008704"/>
    </source>
</evidence>
<evidence type="ECO:0000256" key="11">
    <source>
        <dbReference type="ARBA" id="ARBA00022989"/>
    </source>
</evidence>
<dbReference type="Proteomes" id="UP000054350">
    <property type="component" value="Unassembled WGS sequence"/>
</dbReference>
<feature type="compositionally biased region" description="Pro residues" evidence="16">
    <location>
        <begin position="367"/>
        <end position="382"/>
    </location>
</feature>
<evidence type="ECO:0000256" key="16">
    <source>
        <dbReference type="SAM" id="MobiDB-lite"/>
    </source>
</evidence>
<feature type="region of interest" description="Disordered" evidence="16">
    <location>
        <begin position="363"/>
        <end position="382"/>
    </location>
</feature>
<accession>A0A0L0S2L0</accession>
<dbReference type="InterPro" id="IPR013083">
    <property type="entry name" value="Znf_RING/FYVE/PHD"/>
</dbReference>
<dbReference type="PANTHER" id="PTHR12888">
    <property type="entry name" value="PEROXISOME ASSEMBLY PROTEIN 12 PEROXIN-12"/>
    <property type="match status" value="1"/>
</dbReference>
<keyword evidence="11" id="KW-1133">Transmembrane helix</keyword>
<dbReference type="eggNOG" id="KOG0826">
    <property type="taxonomic scope" value="Eukaryota"/>
</dbReference>
<evidence type="ECO:0000256" key="6">
    <source>
        <dbReference type="ARBA" id="ARBA00022692"/>
    </source>
</evidence>
<evidence type="ECO:0000256" key="10">
    <source>
        <dbReference type="ARBA" id="ARBA00022927"/>
    </source>
</evidence>
<gene>
    <name evidence="18" type="ORF">AMAG_02423</name>
</gene>
<evidence type="ECO:0000256" key="1">
    <source>
        <dbReference type="ARBA" id="ARBA00004585"/>
    </source>
</evidence>
<comment type="subunit">
    <text evidence="15">Component of the PEX2-PEX10-PEX12 retrotranslocation channel, composed of PEX2, PEX10 and PEX12.</text>
</comment>
<dbReference type="OMA" id="QHYLARC"/>
<comment type="similarity">
    <text evidence="3">Belongs to the pex2/pex10/pex12 family.</text>
</comment>
<dbReference type="STRING" id="578462.A0A0L0S2L0"/>
<keyword evidence="19" id="KW-1185">Reference proteome</keyword>
<feature type="domain" description="Pex N-terminal" evidence="17">
    <location>
        <begin position="109"/>
        <end position="355"/>
    </location>
</feature>
<feature type="compositionally biased region" description="Polar residues" evidence="16">
    <location>
        <begin position="72"/>
        <end position="84"/>
    </location>
</feature>
<comment type="subcellular location">
    <subcellularLocation>
        <location evidence="1">Peroxisome membrane</location>
        <topology evidence="1">Multi-pass membrane protein</topology>
    </subcellularLocation>
</comment>
<dbReference type="EMBL" id="GG745330">
    <property type="protein sequence ID" value="KNE56635.1"/>
    <property type="molecule type" value="Genomic_DNA"/>
</dbReference>
<evidence type="ECO:0000313" key="18">
    <source>
        <dbReference type="EMBL" id="KNE56635.1"/>
    </source>
</evidence>
<dbReference type="OrthoDB" id="107372at2759"/>
<keyword evidence="7" id="KW-0479">Metal-binding</keyword>
<dbReference type="GO" id="GO:0005778">
    <property type="term" value="C:peroxisomal membrane"/>
    <property type="evidence" value="ECO:0007669"/>
    <property type="project" value="UniProtKB-SubCell"/>
</dbReference>
<evidence type="ECO:0000256" key="14">
    <source>
        <dbReference type="ARBA" id="ARBA00029692"/>
    </source>
</evidence>
<keyword evidence="5" id="KW-0813">Transport</keyword>
<dbReference type="SUPFAM" id="SSF57850">
    <property type="entry name" value="RING/U-box"/>
    <property type="match status" value="1"/>
</dbReference>
<reference evidence="18 19" key="1">
    <citation type="submission" date="2009-11" db="EMBL/GenBank/DDBJ databases">
        <title>Annotation of Allomyces macrogynus ATCC 38327.</title>
        <authorList>
            <consortium name="The Broad Institute Genome Sequencing Platform"/>
            <person name="Russ C."/>
            <person name="Cuomo C."/>
            <person name="Burger G."/>
            <person name="Gray M.W."/>
            <person name="Holland P.W.H."/>
            <person name="King N."/>
            <person name="Lang F.B.F."/>
            <person name="Roger A.J."/>
            <person name="Ruiz-Trillo I."/>
            <person name="Young S.K."/>
            <person name="Zeng Q."/>
            <person name="Gargeya S."/>
            <person name="Fitzgerald M."/>
            <person name="Haas B."/>
            <person name="Abouelleil A."/>
            <person name="Alvarado L."/>
            <person name="Arachchi H.M."/>
            <person name="Berlin A."/>
            <person name="Chapman S.B."/>
            <person name="Gearin G."/>
            <person name="Goldberg J."/>
            <person name="Griggs A."/>
            <person name="Gujja S."/>
            <person name="Hansen M."/>
            <person name="Heiman D."/>
            <person name="Howarth C."/>
            <person name="Larimer J."/>
            <person name="Lui A."/>
            <person name="MacDonald P.J.P."/>
            <person name="McCowen C."/>
            <person name="Montmayeur A."/>
            <person name="Murphy C."/>
            <person name="Neiman D."/>
            <person name="Pearson M."/>
            <person name="Priest M."/>
            <person name="Roberts A."/>
            <person name="Saif S."/>
            <person name="Shea T."/>
            <person name="Sisk P."/>
            <person name="Stolte C."/>
            <person name="Sykes S."/>
            <person name="Wortman J."/>
            <person name="Nusbaum C."/>
            <person name="Birren B."/>
        </authorList>
    </citation>
    <scope>NUCLEOTIDE SEQUENCE [LARGE SCALE GENOMIC DNA]</scope>
    <source>
        <strain evidence="18 19">ATCC 38327</strain>
    </source>
</reference>
<sequence length="444" mass="49420">MIAFLCRYASPTRHAAAGPASTALAAHDAPRDLDPAATGRCAVDGRDLNSHATTNRPPDQPTTWPTNQPTTKSTDNPPTSTNRPATMDLFSTLHPSQASTPSVFELVAQEQLHNLLSPALRSVLASYAIRYPRYLLRVLQFHDELFALLMLVVQRHYLRTSKASFAESFYGLKRARTVRVHRSDDLTPSDVRKSLFCLVVVPYLKQQLHELHREWSTELGTDVLGDESDSGSESDTESVELPATPATAAARRRTKLKRLFLKIYPLVHFVYTGTHLVYQLLYMFDWTRYYSPLLHVLGVEVKRVTSADMRAMQRIAASAPPRTGLAAAGHVALEALKVGLPVAIFFSKFLDWFATTDYARQERRRVPIPPPPPRVQPDPKGVPLPKDPRTCPLCCRAVTNAAALPTGVVYCYPCVFRAVQDNGVCPVTRKPVVVGDIRRVFQSQ</sequence>
<keyword evidence="6" id="KW-0812">Transmembrane</keyword>
<organism evidence="18 19">
    <name type="scientific">Allomyces macrogynus (strain ATCC 38327)</name>
    <name type="common">Allomyces javanicus var. macrogynus</name>
    <dbReference type="NCBI Taxonomy" id="578462"/>
    <lineage>
        <taxon>Eukaryota</taxon>
        <taxon>Fungi</taxon>
        <taxon>Fungi incertae sedis</taxon>
        <taxon>Blastocladiomycota</taxon>
        <taxon>Blastocladiomycetes</taxon>
        <taxon>Blastocladiales</taxon>
        <taxon>Blastocladiaceae</taxon>
        <taxon>Allomyces</taxon>
    </lineage>
</organism>
<feature type="compositionally biased region" description="Low complexity" evidence="16">
    <location>
        <begin position="61"/>
        <end position="71"/>
    </location>
</feature>
<dbReference type="GO" id="GO:1990429">
    <property type="term" value="C:peroxisomal importomer complex"/>
    <property type="evidence" value="ECO:0007669"/>
    <property type="project" value="TreeGrafter"/>
</dbReference>
<reference evidence="19" key="2">
    <citation type="submission" date="2009-11" db="EMBL/GenBank/DDBJ databases">
        <title>The Genome Sequence of Allomyces macrogynus strain ATCC 38327.</title>
        <authorList>
            <consortium name="The Broad Institute Genome Sequencing Platform"/>
            <person name="Russ C."/>
            <person name="Cuomo C."/>
            <person name="Shea T."/>
            <person name="Young S.K."/>
            <person name="Zeng Q."/>
            <person name="Koehrsen M."/>
            <person name="Haas B."/>
            <person name="Borodovsky M."/>
            <person name="Guigo R."/>
            <person name="Alvarado L."/>
            <person name="Berlin A."/>
            <person name="Borenstein D."/>
            <person name="Chen Z."/>
            <person name="Engels R."/>
            <person name="Freedman E."/>
            <person name="Gellesch M."/>
            <person name="Goldberg J."/>
            <person name="Griggs A."/>
            <person name="Gujja S."/>
            <person name="Heiman D."/>
            <person name="Hepburn T."/>
            <person name="Howarth C."/>
            <person name="Jen D."/>
            <person name="Larson L."/>
            <person name="Lewis B."/>
            <person name="Mehta T."/>
            <person name="Park D."/>
            <person name="Pearson M."/>
            <person name="Roberts A."/>
            <person name="Saif S."/>
            <person name="Shenoy N."/>
            <person name="Sisk P."/>
            <person name="Stolte C."/>
            <person name="Sykes S."/>
            <person name="Walk T."/>
            <person name="White J."/>
            <person name="Yandava C."/>
            <person name="Burger G."/>
            <person name="Gray M.W."/>
            <person name="Holland P.W.H."/>
            <person name="King N."/>
            <person name="Lang F.B.F."/>
            <person name="Roger A.J."/>
            <person name="Ruiz-Trillo I."/>
            <person name="Lander E."/>
            <person name="Nusbaum C."/>
        </authorList>
    </citation>
    <scope>NUCLEOTIDE SEQUENCE [LARGE SCALE GENOMIC DNA]</scope>
    <source>
        <strain evidence="19">ATCC 38327</strain>
    </source>
</reference>
<feature type="compositionally biased region" description="Acidic residues" evidence="16">
    <location>
        <begin position="225"/>
        <end position="238"/>
    </location>
</feature>
<feature type="region of interest" description="Disordered" evidence="16">
    <location>
        <begin position="225"/>
        <end position="244"/>
    </location>
</feature>
<dbReference type="InterPro" id="IPR006845">
    <property type="entry name" value="Pex_N"/>
</dbReference>